<organism evidence="1 2">
    <name type="scientific">Funneliformis geosporum</name>
    <dbReference type="NCBI Taxonomy" id="1117311"/>
    <lineage>
        <taxon>Eukaryota</taxon>
        <taxon>Fungi</taxon>
        <taxon>Fungi incertae sedis</taxon>
        <taxon>Mucoromycota</taxon>
        <taxon>Glomeromycotina</taxon>
        <taxon>Glomeromycetes</taxon>
        <taxon>Glomerales</taxon>
        <taxon>Glomeraceae</taxon>
        <taxon>Funneliformis</taxon>
    </lineage>
</organism>
<evidence type="ECO:0000313" key="1">
    <source>
        <dbReference type="EMBL" id="CAI2180955.1"/>
    </source>
</evidence>
<keyword evidence="2" id="KW-1185">Reference proteome</keyword>
<dbReference type="AlphaFoldDB" id="A0A9W4STN8"/>
<dbReference type="Proteomes" id="UP001153678">
    <property type="component" value="Unassembled WGS sequence"/>
</dbReference>
<sequence>MQLNGSNGVDTKYKTINDIKNEKKADGTGFFTPEELTYFDDPLIENKLNNAASVAELVEEVQKGETATKKEQALSTKLNSEKTNGTVAFRVVNRRPNYRVDNAIFRLSLYLGNSERTKAERETRVTEIDKKIAENNLQRASKEKVKRGMELTLGEALEEKSRMEKVHKINNNLQVVLTGAGKLITADKPDGVDISTLTDLYKVKDYSIGDNVHKDDSTTITDIYGGATGNTVTNILDHAKSFLGKVKDLKASLGNKKFFIPTSLSLYNDRKINCKNNISNGLDEFGIMYLSVLRSIGSEKLEKVIAASGSSKKTKLEKNIKKITKYISKIEANVGEELTIKQITDYAFGQKAVEYADKQERNAQNFLKTIFEFMKEVFPLKTGTTSYELAAKPYLDDINDANFLKPSTTGDKGTGHKASAPDNNITNTEAIYAREVECLKYCRTMRELFLEMKISSSIDEYDEHLIKISQEALRGRIIFPDRSKIIERAKLISDHAATDAIALAAQNNEI</sequence>
<dbReference type="OrthoDB" id="10659092at2759"/>
<protein>
    <submittedName>
        <fullName evidence="1">14918_t:CDS:1</fullName>
    </submittedName>
</protein>
<evidence type="ECO:0000313" key="2">
    <source>
        <dbReference type="Proteomes" id="UP001153678"/>
    </source>
</evidence>
<comment type="caution">
    <text evidence="1">The sequence shown here is derived from an EMBL/GenBank/DDBJ whole genome shotgun (WGS) entry which is preliminary data.</text>
</comment>
<dbReference type="EMBL" id="CAMKVN010002409">
    <property type="protein sequence ID" value="CAI2180955.1"/>
    <property type="molecule type" value="Genomic_DNA"/>
</dbReference>
<name>A0A9W4STN8_9GLOM</name>
<reference evidence="1" key="1">
    <citation type="submission" date="2022-08" db="EMBL/GenBank/DDBJ databases">
        <authorList>
            <person name="Kallberg Y."/>
            <person name="Tangrot J."/>
            <person name="Rosling A."/>
        </authorList>
    </citation>
    <scope>NUCLEOTIDE SEQUENCE</scope>
    <source>
        <strain evidence="1">Wild A</strain>
    </source>
</reference>
<accession>A0A9W4STN8</accession>
<gene>
    <name evidence="1" type="ORF">FWILDA_LOCUS9841</name>
</gene>
<proteinExistence type="predicted"/>